<sequence>LHSATGHHPPPPTTAPSIRDLYFTQIIFVHTPVRGTALPFLLRLLPSEVVREQASSDADGDDLETHLADD</sequence>
<organism evidence="2 3">
    <name type="scientific">Colocasia esculenta</name>
    <name type="common">Wild taro</name>
    <name type="synonym">Arum esculentum</name>
    <dbReference type="NCBI Taxonomy" id="4460"/>
    <lineage>
        <taxon>Eukaryota</taxon>
        <taxon>Viridiplantae</taxon>
        <taxon>Streptophyta</taxon>
        <taxon>Embryophyta</taxon>
        <taxon>Tracheophyta</taxon>
        <taxon>Spermatophyta</taxon>
        <taxon>Magnoliopsida</taxon>
        <taxon>Liliopsida</taxon>
        <taxon>Araceae</taxon>
        <taxon>Aroideae</taxon>
        <taxon>Colocasieae</taxon>
        <taxon>Colocasia</taxon>
    </lineage>
</organism>
<reference evidence="2" key="1">
    <citation type="submission" date="2017-07" db="EMBL/GenBank/DDBJ databases">
        <title>Taro Niue Genome Assembly and Annotation.</title>
        <authorList>
            <person name="Atibalentja N."/>
            <person name="Keating K."/>
            <person name="Fields C.J."/>
        </authorList>
    </citation>
    <scope>NUCLEOTIDE SEQUENCE</scope>
    <source>
        <strain evidence="2">Niue_2</strain>
        <tissue evidence="2">Leaf</tissue>
    </source>
</reference>
<accession>A0A843V6R2</accession>
<evidence type="ECO:0000313" key="3">
    <source>
        <dbReference type="Proteomes" id="UP000652761"/>
    </source>
</evidence>
<dbReference type="EMBL" id="NMUH01000967">
    <property type="protein sequence ID" value="MQL87309.1"/>
    <property type="molecule type" value="Genomic_DNA"/>
</dbReference>
<evidence type="ECO:0000256" key="1">
    <source>
        <dbReference type="SAM" id="MobiDB-lite"/>
    </source>
</evidence>
<comment type="caution">
    <text evidence="2">The sequence shown here is derived from an EMBL/GenBank/DDBJ whole genome shotgun (WGS) entry which is preliminary data.</text>
</comment>
<protein>
    <submittedName>
        <fullName evidence="2">Uncharacterized protein</fullName>
    </submittedName>
</protein>
<gene>
    <name evidence="2" type="ORF">Taro_019832</name>
</gene>
<dbReference type="AlphaFoldDB" id="A0A843V6R2"/>
<keyword evidence="3" id="KW-1185">Reference proteome</keyword>
<evidence type="ECO:0000313" key="2">
    <source>
        <dbReference type="EMBL" id="MQL87309.1"/>
    </source>
</evidence>
<proteinExistence type="predicted"/>
<feature type="non-terminal residue" evidence="2">
    <location>
        <position position="1"/>
    </location>
</feature>
<dbReference type="Proteomes" id="UP000652761">
    <property type="component" value="Unassembled WGS sequence"/>
</dbReference>
<name>A0A843V6R2_COLES</name>
<feature type="region of interest" description="Disordered" evidence="1">
    <location>
        <begin position="51"/>
        <end position="70"/>
    </location>
</feature>